<protein>
    <submittedName>
        <fullName evidence="2">Uncharacterized protein</fullName>
    </submittedName>
</protein>
<evidence type="ECO:0000313" key="3">
    <source>
        <dbReference type="Proteomes" id="UP000039046"/>
    </source>
</evidence>
<dbReference type="OrthoDB" id="3983163at2759"/>
<feature type="compositionally biased region" description="Polar residues" evidence="1">
    <location>
        <begin position="68"/>
        <end position="78"/>
    </location>
</feature>
<dbReference type="EMBL" id="CDHN01000004">
    <property type="protein sequence ID" value="CEJ92224.1"/>
    <property type="molecule type" value="Genomic_DNA"/>
</dbReference>
<dbReference type="HOGENOM" id="CLU_2623745_0_0_1"/>
<dbReference type="Proteomes" id="UP000039046">
    <property type="component" value="Unassembled WGS sequence"/>
</dbReference>
<dbReference type="Pfam" id="PF11093">
    <property type="entry name" value="Mitochondr_Som1"/>
    <property type="match status" value="1"/>
</dbReference>
<gene>
    <name evidence="2" type="ORF">VHEMI07885</name>
</gene>
<proteinExistence type="predicted"/>
<organism evidence="2 3">
    <name type="scientific">[Torrubiella] hemipterigena</name>
    <dbReference type="NCBI Taxonomy" id="1531966"/>
    <lineage>
        <taxon>Eukaryota</taxon>
        <taxon>Fungi</taxon>
        <taxon>Dikarya</taxon>
        <taxon>Ascomycota</taxon>
        <taxon>Pezizomycotina</taxon>
        <taxon>Sordariomycetes</taxon>
        <taxon>Hypocreomycetidae</taxon>
        <taxon>Hypocreales</taxon>
        <taxon>Clavicipitaceae</taxon>
        <taxon>Clavicipitaceae incertae sedis</taxon>
        <taxon>'Torrubiella' clade</taxon>
    </lineage>
</organism>
<feature type="compositionally biased region" description="Basic and acidic residues" evidence="1">
    <location>
        <begin position="44"/>
        <end position="53"/>
    </location>
</feature>
<evidence type="ECO:0000313" key="2">
    <source>
        <dbReference type="EMBL" id="CEJ92224.1"/>
    </source>
</evidence>
<dbReference type="GO" id="GO:0042720">
    <property type="term" value="C:mitochondrial inner membrane peptidase complex"/>
    <property type="evidence" value="ECO:0007669"/>
    <property type="project" value="InterPro"/>
</dbReference>
<feature type="region of interest" description="Disordered" evidence="1">
    <location>
        <begin position="41"/>
        <end position="78"/>
    </location>
</feature>
<dbReference type="AlphaFoldDB" id="A0A0A1TBU4"/>
<dbReference type="InterPro" id="IPR024645">
    <property type="entry name" value="Mitochondr_Som1"/>
</dbReference>
<accession>A0A0A1TBU4</accession>
<reference evidence="2 3" key="1">
    <citation type="journal article" date="2015" name="Genome Announc.">
        <title>Draft Genome Sequence and Gene Annotation of the Entomopathogenic Fungus Verticillium hemipterigenum.</title>
        <authorList>
            <person name="Horn F."/>
            <person name="Habel A."/>
            <person name="Scharf D.H."/>
            <person name="Dworschak J."/>
            <person name="Brakhage A.A."/>
            <person name="Guthke R."/>
            <person name="Hertweck C."/>
            <person name="Linde J."/>
        </authorList>
    </citation>
    <scope>NUCLEOTIDE SEQUENCE [LARGE SCALE GENOMIC DNA]</scope>
</reference>
<evidence type="ECO:0000256" key="1">
    <source>
        <dbReference type="SAM" id="MobiDB-lite"/>
    </source>
</evidence>
<keyword evidence="3" id="KW-1185">Reference proteome</keyword>
<sequence>MMQYKCKIEQPHIQNSPIHCFAVERFFRRCKDKNGTFTVETTTWEDKKQEKSPSKGADGGAPAKPYQWSPNWQDADTR</sequence>
<name>A0A0A1TBU4_9HYPO</name>